<proteinExistence type="predicted"/>
<protein>
    <submittedName>
        <fullName evidence="1">Uncharacterized protein</fullName>
    </submittedName>
</protein>
<dbReference type="AlphaFoldDB" id="A0A6P1M739"/>
<dbReference type="RefSeq" id="WP_160627554.1">
    <property type="nucleotide sequence ID" value="NZ_CP047593.1"/>
</dbReference>
<gene>
    <name evidence="1" type="ORF">GT409_05055</name>
</gene>
<dbReference type="KEGG" id="taer:GT409_05055"/>
<sequence>MKNKFHWSFGDSSILSGKVFQEGFSSVNSTLPQETFAPSSDWETSFDVVYTGQQNFTKDDQVYYGSLRMKVGVEKDRVRLAVSGIRQLEQNYKRERQHLLVETECRRDALCSLDPDREWTLHLCLRNQLDPLTRPYAEMNETGRLRDGRIEKKDAAGNWYTYRETVSGLPVVSNWALIAAIQSFPKDKEFTFGYFPQMESFADGHSIRFLETFQASFGGREITLHGYVQKGPGITPVFYWSDDSGRVLIARYALSALVYNPQPRLEREAL</sequence>
<reference evidence="1 2" key="1">
    <citation type="submission" date="2020-01" db="EMBL/GenBank/DDBJ databases">
        <title>Ponticoccus aerotolerans gen. nov., sp. nov., an anaerobic bacterium and proposal of Ponticoccusceae fam. nov., Ponticoccusles ord. nov. and Ponticoccuse classis nov. in the phylum Kiritimatiellaeota.</title>
        <authorList>
            <person name="Zhou L.Y."/>
            <person name="Du Z.J."/>
        </authorList>
    </citation>
    <scope>NUCLEOTIDE SEQUENCE [LARGE SCALE GENOMIC DNA]</scope>
    <source>
        <strain evidence="1 2">S-5007</strain>
    </source>
</reference>
<dbReference type="Proteomes" id="UP000464954">
    <property type="component" value="Chromosome"/>
</dbReference>
<evidence type="ECO:0000313" key="2">
    <source>
        <dbReference type="Proteomes" id="UP000464954"/>
    </source>
</evidence>
<organism evidence="1 2">
    <name type="scientific">Tichowtungia aerotolerans</name>
    <dbReference type="NCBI Taxonomy" id="2697043"/>
    <lineage>
        <taxon>Bacteria</taxon>
        <taxon>Pseudomonadati</taxon>
        <taxon>Kiritimatiellota</taxon>
        <taxon>Tichowtungiia</taxon>
        <taxon>Tichowtungiales</taxon>
        <taxon>Tichowtungiaceae</taxon>
        <taxon>Tichowtungia</taxon>
    </lineage>
</organism>
<dbReference type="EMBL" id="CP047593">
    <property type="protein sequence ID" value="QHI68843.1"/>
    <property type="molecule type" value="Genomic_DNA"/>
</dbReference>
<keyword evidence="2" id="KW-1185">Reference proteome</keyword>
<evidence type="ECO:0000313" key="1">
    <source>
        <dbReference type="EMBL" id="QHI68843.1"/>
    </source>
</evidence>
<name>A0A6P1M739_9BACT</name>
<accession>A0A6P1M739</accession>